<name>A0A8K0HQE6_9ROSA</name>
<evidence type="ECO:0000313" key="1">
    <source>
        <dbReference type="EMBL" id="KAF3455698.1"/>
    </source>
</evidence>
<reference evidence="1" key="1">
    <citation type="submission" date="2020-03" db="EMBL/GenBank/DDBJ databases">
        <title>A high-quality chromosome-level genome assembly of a woody plant with both climbing and erect habits, Rhamnella rubrinervis.</title>
        <authorList>
            <person name="Lu Z."/>
            <person name="Yang Y."/>
            <person name="Zhu X."/>
            <person name="Sun Y."/>
        </authorList>
    </citation>
    <scope>NUCLEOTIDE SEQUENCE</scope>
    <source>
        <strain evidence="1">BYM</strain>
        <tissue evidence="1">Leaf</tissue>
    </source>
</reference>
<comment type="caution">
    <text evidence="1">The sequence shown here is derived from an EMBL/GenBank/DDBJ whole genome shotgun (WGS) entry which is preliminary data.</text>
</comment>
<gene>
    <name evidence="1" type="ORF">FNV43_RR00340</name>
</gene>
<accession>A0A8K0HQE6</accession>
<proteinExistence type="predicted"/>
<organism evidence="1 2">
    <name type="scientific">Rhamnella rubrinervis</name>
    <dbReference type="NCBI Taxonomy" id="2594499"/>
    <lineage>
        <taxon>Eukaryota</taxon>
        <taxon>Viridiplantae</taxon>
        <taxon>Streptophyta</taxon>
        <taxon>Embryophyta</taxon>
        <taxon>Tracheophyta</taxon>
        <taxon>Spermatophyta</taxon>
        <taxon>Magnoliopsida</taxon>
        <taxon>eudicotyledons</taxon>
        <taxon>Gunneridae</taxon>
        <taxon>Pentapetalae</taxon>
        <taxon>rosids</taxon>
        <taxon>fabids</taxon>
        <taxon>Rosales</taxon>
        <taxon>Rhamnaceae</taxon>
        <taxon>rhamnoid group</taxon>
        <taxon>Rhamneae</taxon>
        <taxon>Rhamnella</taxon>
    </lineage>
</organism>
<keyword evidence="2" id="KW-1185">Reference proteome</keyword>
<protein>
    <submittedName>
        <fullName evidence="1">Uncharacterized protein</fullName>
    </submittedName>
</protein>
<evidence type="ECO:0000313" key="2">
    <source>
        <dbReference type="Proteomes" id="UP000796880"/>
    </source>
</evidence>
<dbReference type="Proteomes" id="UP000796880">
    <property type="component" value="Unassembled WGS sequence"/>
</dbReference>
<dbReference type="AlphaFoldDB" id="A0A8K0HQE6"/>
<dbReference type="EMBL" id="VOIH02000001">
    <property type="protein sequence ID" value="KAF3455698.1"/>
    <property type="molecule type" value="Genomic_DNA"/>
</dbReference>
<sequence length="126" mass="14080">MSQLVSSLLCVLRKRSSAWEEKPIVEPSSKKLRISANLASSSGAVYQDIGVAENSIWREIVQKRLEVALEDLDNQQTMANYLAAQSIMVIPAVAASSNDEVLEEFEDPKEHLDLEDEDLWNCLDSD</sequence>